<dbReference type="Pfam" id="PF00561">
    <property type="entry name" value="Abhydrolase_1"/>
    <property type="match status" value="1"/>
</dbReference>
<name>A0ABX4YMY7_9LEPT</name>
<dbReference type="Proteomes" id="UP000094669">
    <property type="component" value="Unassembled WGS sequence"/>
</dbReference>
<gene>
    <name evidence="3" type="ORF">BES34_003170</name>
</gene>
<dbReference type="SUPFAM" id="SSF53474">
    <property type="entry name" value="alpha/beta-Hydrolases"/>
    <property type="match status" value="1"/>
</dbReference>
<dbReference type="InterPro" id="IPR000073">
    <property type="entry name" value="AB_hydrolase_1"/>
</dbReference>
<dbReference type="Gene3D" id="3.40.50.1820">
    <property type="entry name" value="alpha/beta hydrolase"/>
    <property type="match status" value="1"/>
</dbReference>
<keyword evidence="1 3" id="KW-0378">Hydrolase</keyword>
<protein>
    <submittedName>
        <fullName evidence="3">Alpha/beta hydrolase</fullName>
    </submittedName>
</protein>
<keyword evidence="4" id="KW-1185">Reference proteome</keyword>
<sequence>MRFQVKLASKFYPRKKDSSFASIDPILILHGLFGSSKNWVTVAEYLTEFSDVYCLDLRNHGDSPHSTEHTLEAMAADVDEFLTDRNILSAILLGHSMGGLTAMTVSLRFPDKVSRLLVEDVAPRDYEFAYEAELSALMIDVSDSKSRQEIDSKMAVYVPDSFIRNFLLMNLERKEEGGYRWKLNVEALAKSRRMFESQFEARKSRFSKPAFFILGAASGYFREEDREPTIGYFPNAKFYSIPGGDHYIHFTKAKEFKEIITGIFHSNEFFSVKSN</sequence>
<dbReference type="PANTHER" id="PTHR46118">
    <property type="entry name" value="PROTEIN ABHD11"/>
    <property type="match status" value="1"/>
</dbReference>
<evidence type="ECO:0000256" key="1">
    <source>
        <dbReference type="ARBA" id="ARBA00022801"/>
    </source>
</evidence>
<dbReference type="EMBL" id="MCRM02000002">
    <property type="protein sequence ID" value="PNV76595.1"/>
    <property type="molecule type" value="Genomic_DNA"/>
</dbReference>
<accession>A0ABX4YMY7</accession>
<proteinExistence type="predicted"/>
<evidence type="ECO:0000259" key="2">
    <source>
        <dbReference type="Pfam" id="PF00561"/>
    </source>
</evidence>
<reference evidence="3" key="1">
    <citation type="submission" date="2018-01" db="EMBL/GenBank/DDBJ databases">
        <title>Genomic characterization of Leptospira inadai serogroup Lyme isolated from captured rat in Brazil and comparative analysis with human reference strain.</title>
        <authorList>
            <person name="Moreno L.Z."/>
            <person name="Loureiro A.P."/>
            <person name="Miraglia F."/>
            <person name="Kremer F.S."/>
            <person name="Eslabao M.R."/>
            <person name="Dellagostin O.A."/>
            <person name="Lilenbaum W."/>
            <person name="Moreno A.M."/>
        </authorList>
    </citation>
    <scope>NUCLEOTIDE SEQUENCE [LARGE SCALE GENOMIC DNA]</scope>
    <source>
        <strain evidence="3">M34/99</strain>
    </source>
</reference>
<dbReference type="GO" id="GO:0016787">
    <property type="term" value="F:hydrolase activity"/>
    <property type="evidence" value="ECO:0007669"/>
    <property type="project" value="UniProtKB-KW"/>
</dbReference>
<organism evidence="3 4">
    <name type="scientific">Leptospira inadai serovar Lyme</name>
    <dbReference type="NCBI Taxonomy" id="293084"/>
    <lineage>
        <taxon>Bacteria</taxon>
        <taxon>Pseudomonadati</taxon>
        <taxon>Spirochaetota</taxon>
        <taxon>Spirochaetia</taxon>
        <taxon>Leptospirales</taxon>
        <taxon>Leptospiraceae</taxon>
        <taxon>Leptospira</taxon>
    </lineage>
</organism>
<evidence type="ECO:0000313" key="4">
    <source>
        <dbReference type="Proteomes" id="UP000094669"/>
    </source>
</evidence>
<dbReference type="InterPro" id="IPR029058">
    <property type="entry name" value="AB_hydrolase_fold"/>
</dbReference>
<comment type="caution">
    <text evidence="3">The sequence shown here is derived from an EMBL/GenBank/DDBJ whole genome shotgun (WGS) entry which is preliminary data.</text>
</comment>
<evidence type="ECO:0000313" key="3">
    <source>
        <dbReference type="EMBL" id="PNV76595.1"/>
    </source>
</evidence>
<feature type="domain" description="AB hydrolase-1" evidence="2">
    <location>
        <begin position="25"/>
        <end position="252"/>
    </location>
</feature>
<dbReference type="PANTHER" id="PTHR46118:SF4">
    <property type="entry name" value="PROTEIN ABHD11"/>
    <property type="match status" value="1"/>
</dbReference>